<evidence type="ECO:0000313" key="1">
    <source>
        <dbReference type="EMBL" id="DAE31570.1"/>
    </source>
</evidence>
<proteinExistence type="predicted"/>
<sequence length="29" mass="3625">MVITSSIQRYHPYCHLYDEVYQKLHYSHL</sequence>
<dbReference type="EMBL" id="BK059109">
    <property type="protein sequence ID" value="DAE31570.1"/>
    <property type="molecule type" value="Genomic_DNA"/>
</dbReference>
<name>A0A8S5RKE4_9VIRU</name>
<reference evidence="1" key="1">
    <citation type="journal article" date="2021" name="Proc. Natl. Acad. Sci. U.S.A.">
        <title>A Catalog of Tens of Thousands of Viruses from Human Metagenomes Reveals Hidden Associations with Chronic Diseases.</title>
        <authorList>
            <person name="Tisza M.J."/>
            <person name="Buck C.B."/>
        </authorList>
    </citation>
    <scope>NUCLEOTIDE SEQUENCE</scope>
    <source>
        <strain evidence="1">CtBM815</strain>
    </source>
</reference>
<accession>A0A8S5RKE4</accession>
<protein>
    <submittedName>
        <fullName evidence="1">Uncharacterized protein</fullName>
    </submittedName>
</protein>
<organism evidence="1">
    <name type="scientific">virus sp. ctBM815</name>
    <dbReference type="NCBI Taxonomy" id="2825806"/>
    <lineage>
        <taxon>Viruses</taxon>
    </lineage>
</organism>